<keyword evidence="2" id="KW-1185">Reference proteome</keyword>
<name>A0A516SJF3_9NEIS</name>
<gene>
    <name evidence="1" type="ORF">FNU76_19085</name>
</gene>
<dbReference type="RefSeq" id="WP_144279668.1">
    <property type="nucleotide sequence ID" value="NZ_CP041730.1"/>
</dbReference>
<protein>
    <submittedName>
        <fullName evidence="1">Uncharacterized protein</fullName>
    </submittedName>
</protein>
<evidence type="ECO:0000313" key="2">
    <source>
        <dbReference type="Proteomes" id="UP000317550"/>
    </source>
</evidence>
<dbReference type="Pfam" id="PF17419">
    <property type="entry name" value="MauJ"/>
    <property type="match status" value="1"/>
</dbReference>
<sequence length="327" mass="36847">MSKKTIQIDSISAEDLGPPGVKGELCILGPLGGEQKTEEERLNDQAMRAFTVEGLLSKSARMFENIRSNFGPEDGESYFCTSDLAVGTKIAVPAGEVKFKTNSRGEKSSVHFKCDATHATEARCKFLTAALPFLDYLSYIGNCPVDFGALKILDVKNNCTTIMYVSPYRKTLVRPHARLVHIEMEPIYAMYREAKNSNSDFYKFLCYYKILEGIFKVLGPAANKQAKELKINLNQINCAVPEAENMPDDCLPYIGKSVRRFFDEILREYFRNDVAHFVKDDGAILNLSNPDHIDKFSLILHTCELCARLEMENHENILSQLLKSKSM</sequence>
<dbReference type="KEGG" id="cari:FNU76_19085"/>
<dbReference type="AlphaFoldDB" id="A0A516SJF3"/>
<organism evidence="1 2">
    <name type="scientific">Chitinimonas arctica</name>
    <dbReference type="NCBI Taxonomy" id="2594795"/>
    <lineage>
        <taxon>Bacteria</taxon>
        <taxon>Pseudomonadati</taxon>
        <taxon>Pseudomonadota</taxon>
        <taxon>Betaproteobacteria</taxon>
        <taxon>Neisseriales</taxon>
        <taxon>Chitinibacteraceae</taxon>
        <taxon>Chitinimonas</taxon>
    </lineage>
</organism>
<evidence type="ECO:0000313" key="1">
    <source>
        <dbReference type="EMBL" id="QDQ28285.1"/>
    </source>
</evidence>
<accession>A0A516SJF3</accession>
<dbReference type="EMBL" id="CP041730">
    <property type="protein sequence ID" value="QDQ28285.1"/>
    <property type="molecule type" value="Genomic_DNA"/>
</dbReference>
<reference evidence="2" key="1">
    <citation type="submission" date="2019-07" db="EMBL/GenBank/DDBJ databases">
        <title>Chitinimonas sp. nov., isolated from Ny-Alesund, arctica soil.</title>
        <authorList>
            <person name="Xu Q."/>
            <person name="Peng F."/>
        </authorList>
    </citation>
    <scope>NUCLEOTIDE SEQUENCE [LARGE SCALE GENOMIC DNA]</scope>
    <source>
        <strain evidence="2">R3-44</strain>
    </source>
</reference>
<dbReference type="InterPro" id="IPR035383">
    <property type="entry name" value="MauJ"/>
</dbReference>
<dbReference type="Proteomes" id="UP000317550">
    <property type="component" value="Chromosome"/>
</dbReference>
<proteinExistence type="predicted"/>
<dbReference type="OrthoDB" id="127699at2"/>